<dbReference type="SUPFAM" id="SSF55424">
    <property type="entry name" value="FAD/NAD-linked reductases, dimerisation (C-terminal) domain"/>
    <property type="match status" value="1"/>
</dbReference>
<dbReference type="Gene3D" id="3.30.390.30">
    <property type="match status" value="1"/>
</dbReference>
<dbReference type="InterPro" id="IPR036188">
    <property type="entry name" value="FAD/NAD-bd_sf"/>
</dbReference>
<dbReference type="OrthoDB" id="4763248at2"/>
<dbReference type="PIRSF" id="PIRSF000350">
    <property type="entry name" value="Mercury_reductase_MerA"/>
    <property type="match status" value="1"/>
</dbReference>
<keyword evidence="4" id="KW-0520">NAD</keyword>
<evidence type="ECO:0000256" key="2">
    <source>
        <dbReference type="ARBA" id="ARBA00022630"/>
    </source>
</evidence>
<dbReference type="GO" id="GO:0003955">
    <property type="term" value="F:NAD(P)H dehydrogenase (quinone) activity"/>
    <property type="evidence" value="ECO:0007669"/>
    <property type="project" value="TreeGrafter"/>
</dbReference>
<keyword evidence="4" id="KW-0547">Nucleotide-binding</keyword>
<feature type="binding site" evidence="4">
    <location>
        <begin position="198"/>
        <end position="205"/>
    </location>
    <ligand>
        <name>NAD(+)</name>
        <dbReference type="ChEBI" id="CHEBI:57540"/>
    </ligand>
</feature>
<feature type="binding site" evidence="4">
    <location>
        <position position="285"/>
    </location>
    <ligand>
        <name>NAD(+)</name>
        <dbReference type="ChEBI" id="CHEBI:57540"/>
    </ligand>
</feature>
<evidence type="ECO:0000259" key="5">
    <source>
        <dbReference type="Pfam" id="PF02852"/>
    </source>
</evidence>
<dbReference type="Pfam" id="PF07992">
    <property type="entry name" value="Pyr_redox_2"/>
    <property type="match status" value="1"/>
</dbReference>
<dbReference type="PANTHER" id="PTHR43014:SF1">
    <property type="entry name" value="NAD(P)H DEHYDROGENASE (QUINONE)"/>
    <property type="match status" value="1"/>
</dbReference>
<evidence type="ECO:0000313" key="8">
    <source>
        <dbReference type="Proteomes" id="UP000280935"/>
    </source>
</evidence>
<dbReference type="PRINTS" id="PR00368">
    <property type="entry name" value="FADPNR"/>
</dbReference>
<dbReference type="PRINTS" id="PR00411">
    <property type="entry name" value="PNDRDTASEI"/>
</dbReference>
<comment type="similarity">
    <text evidence="1">Belongs to the class-I pyridine nucleotide-disulfide oxidoreductase family.</text>
</comment>
<dbReference type="GO" id="GO:0050660">
    <property type="term" value="F:flavin adenine dinucleotide binding"/>
    <property type="evidence" value="ECO:0007669"/>
    <property type="project" value="TreeGrafter"/>
</dbReference>
<sequence>MARAPASREGLCQDERVAKVVIIGGGPGGYEAALVAAQLGGEVTLVERDGLGGAAVLTDCVPSKALIAAAEVMSSMERAGALGLHFPGNDATNVVEVNLAELNGRVRSLAAAQSRDIAGRLNHEGVTLIQGTARLDGRNTVIVREAFGEHRLHADIILVATGTTPRELPDAPCDGRRVLNWKQLYDLEELPSRLIVVGSGVTGAEFASAYDALGVEVVLVSSRSQVLPGEDADAANVLQRAFTDRGMEVMSESRAMAARTDGNEVVVTLADGREVRGSHCLMAVGSIPNTADMGLEEAGVELLASGHIVVDKVSRTSVRNIYAAGDVTGVFALASVAAMQGRIAMYHSLGDAVSPLNLRNVSSNVFTSPEIATVGVSQRQVDAGAVRVASVLLPLAPNARAKMQGFTDGFVKLLCLPTTGIIIGGVVVAPNASELIHSVSVAVSQGLTVDQFSSSFTVYPSMSGSLAEAARRLHKHHAEMNEF</sequence>
<organism evidence="7 8">
    <name type="scientific">Arachnia propionica</name>
    <dbReference type="NCBI Taxonomy" id="1750"/>
    <lineage>
        <taxon>Bacteria</taxon>
        <taxon>Bacillati</taxon>
        <taxon>Actinomycetota</taxon>
        <taxon>Actinomycetes</taxon>
        <taxon>Propionibacteriales</taxon>
        <taxon>Propionibacteriaceae</taxon>
        <taxon>Arachnia</taxon>
    </lineage>
</organism>
<comment type="cofactor">
    <cofactor evidence="4">
        <name>FAD</name>
        <dbReference type="ChEBI" id="CHEBI:57692"/>
    </cofactor>
    <text evidence="4">Binds 1 FAD per subunit.</text>
</comment>
<name>A0A3P1WYX0_9ACTN</name>
<feature type="domain" description="FAD/NAD(P)-binding" evidence="6">
    <location>
        <begin position="19"/>
        <end position="341"/>
    </location>
</feature>
<keyword evidence="2" id="KW-0285">Flavoprotein</keyword>
<dbReference type="InterPro" id="IPR001100">
    <property type="entry name" value="Pyr_nuc-diS_OxRdtase"/>
</dbReference>
<evidence type="ECO:0000256" key="3">
    <source>
        <dbReference type="ARBA" id="ARBA00022827"/>
    </source>
</evidence>
<keyword evidence="3 4" id="KW-0274">FAD</keyword>
<comment type="caution">
    <text evidence="7">The sequence shown here is derived from an EMBL/GenBank/DDBJ whole genome shotgun (WGS) entry which is preliminary data.</text>
</comment>
<dbReference type="InterPro" id="IPR023753">
    <property type="entry name" value="FAD/NAD-binding_dom"/>
</dbReference>
<dbReference type="InterPro" id="IPR004099">
    <property type="entry name" value="Pyr_nucl-diS_OxRdtase_dimer"/>
</dbReference>
<evidence type="ECO:0000256" key="4">
    <source>
        <dbReference type="PIRSR" id="PIRSR000350-3"/>
    </source>
</evidence>
<dbReference type="NCBIfam" id="NF005883">
    <property type="entry name" value="PRK07845.1"/>
    <property type="match status" value="1"/>
</dbReference>
<reference evidence="7 8" key="1">
    <citation type="submission" date="2018-11" db="EMBL/GenBank/DDBJ databases">
        <title>Genomes From Bacteria Associated with the Canine Oral Cavity: a Test Case for Automated Genome-Based Taxonomic Assignment.</title>
        <authorList>
            <person name="Coil D.A."/>
            <person name="Jospin G."/>
            <person name="Darling A.E."/>
            <person name="Wallis C."/>
            <person name="Davis I.J."/>
            <person name="Harris S."/>
            <person name="Eisen J.A."/>
            <person name="Holcombe L.J."/>
            <person name="O'Flynn C."/>
        </authorList>
    </citation>
    <scope>NUCLEOTIDE SEQUENCE [LARGE SCALE GENOMIC DNA]</scope>
    <source>
        <strain evidence="7 8">OH2822_COT-296</strain>
    </source>
</reference>
<dbReference type="EMBL" id="RQYT01000001">
    <property type="protein sequence ID" value="RRD51441.1"/>
    <property type="molecule type" value="Genomic_DNA"/>
</dbReference>
<dbReference type="AlphaFoldDB" id="A0A3P1WYX0"/>
<dbReference type="Gene3D" id="3.50.50.60">
    <property type="entry name" value="FAD/NAD(P)-binding domain"/>
    <property type="match status" value="2"/>
</dbReference>
<feature type="binding site" evidence="4">
    <location>
        <position position="64"/>
    </location>
    <ligand>
        <name>FAD</name>
        <dbReference type="ChEBI" id="CHEBI:57692"/>
    </ligand>
</feature>
<protein>
    <submittedName>
        <fullName evidence="7">NAD(P)H-quinone dehydrogenase</fullName>
    </submittedName>
</protein>
<evidence type="ECO:0000313" key="7">
    <source>
        <dbReference type="EMBL" id="RRD51441.1"/>
    </source>
</evidence>
<feature type="binding site" evidence="4">
    <location>
        <position position="326"/>
    </location>
    <ligand>
        <name>FAD</name>
        <dbReference type="ChEBI" id="CHEBI:57692"/>
    </ligand>
</feature>
<dbReference type="Proteomes" id="UP000280935">
    <property type="component" value="Unassembled WGS sequence"/>
</dbReference>
<evidence type="ECO:0000259" key="6">
    <source>
        <dbReference type="Pfam" id="PF07992"/>
    </source>
</evidence>
<dbReference type="PANTHER" id="PTHR43014">
    <property type="entry name" value="MERCURIC REDUCTASE"/>
    <property type="match status" value="1"/>
</dbReference>
<evidence type="ECO:0000256" key="1">
    <source>
        <dbReference type="ARBA" id="ARBA00007532"/>
    </source>
</evidence>
<feature type="domain" description="Pyridine nucleotide-disulphide oxidoreductase dimerisation" evidence="5">
    <location>
        <begin position="362"/>
        <end position="469"/>
    </location>
</feature>
<accession>A0A3P1WYX0</accession>
<dbReference type="InterPro" id="IPR016156">
    <property type="entry name" value="FAD/NAD-linked_Rdtase_dimer_sf"/>
</dbReference>
<dbReference type="SUPFAM" id="SSF51905">
    <property type="entry name" value="FAD/NAD(P)-binding domain"/>
    <property type="match status" value="1"/>
</dbReference>
<proteinExistence type="inferred from homology"/>
<gene>
    <name evidence="7" type="ORF">EII35_00725</name>
</gene>
<dbReference type="Pfam" id="PF02852">
    <property type="entry name" value="Pyr_redox_dim"/>
    <property type="match status" value="1"/>
</dbReference>